<gene>
    <name evidence="2" type="ORF">BUALT_Bualt05G0095900</name>
</gene>
<dbReference type="EMBL" id="WHWC01000005">
    <property type="protein sequence ID" value="KAG8382615.1"/>
    <property type="molecule type" value="Genomic_DNA"/>
</dbReference>
<sequence length="113" mass="12594">MRQRLGGRVPLLLRGIPFGPRVLAEELPSNFRAPNIKEYDGSSNPMEHIGKFENSLEVPSANAKKHAANFDNLLAQAEKYVNIEEAAMMKEAETSKATKKEKMSDKPLESLLL</sequence>
<evidence type="ECO:0000256" key="1">
    <source>
        <dbReference type="SAM" id="MobiDB-lite"/>
    </source>
</evidence>
<protein>
    <submittedName>
        <fullName evidence="2">Uncharacterized protein</fullName>
    </submittedName>
</protein>
<evidence type="ECO:0000313" key="2">
    <source>
        <dbReference type="EMBL" id="KAG8382615.1"/>
    </source>
</evidence>
<proteinExistence type="predicted"/>
<dbReference type="AlphaFoldDB" id="A0AAV6XTR6"/>
<keyword evidence="3" id="KW-1185">Reference proteome</keyword>
<organism evidence="2 3">
    <name type="scientific">Buddleja alternifolia</name>
    <dbReference type="NCBI Taxonomy" id="168488"/>
    <lineage>
        <taxon>Eukaryota</taxon>
        <taxon>Viridiplantae</taxon>
        <taxon>Streptophyta</taxon>
        <taxon>Embryophyta</taxon>
        <taxon>Tracheophyta</taxon>
        <taxon>Spermatophyta</taxon>
        <taxon>Magnoliopsida</taxon>
        <taxon>eudicotyledons</taxon>
        <taxon>Gunneridae</taxon>
        <taxon>Pentapetalae</taxon>
        <taxon>asterids</taxon>
        <taxon>lamiids</taxon>
        <taxon>Lamiales</taxon>
        <taxon>Scrophulariaceae</taxon>
        <taxon>Buddlejeae</taxon>
        <taxon>Buddleja</taxon>
    </lineage>
</organism>
<feature type="region of interest" description="Disordered" evidence="1">
    <location>
        <begin position="91"/>
        <end position="113"/>
    </location>
</feature>
<name>A0AAV6XTR6_9LAMI</name>
<reference evidence="2" key="1">
    <citation type="submission" date="2019-10" db="EMBL/GenBank/DDBJ databases">
        <authorList>
            <person name="Zhang R."/>
            <person name="Pan Y."/>
            <person name="Wang J."/>
            <person name="Ma R."/>
            <person name="Yu S."/>
        </authorList>
    </citation>
    <scope>NUCLEOTIDE SEQUENCE</scope>
    <source>
        <strain evidence="2">LA-IB0</strain>
        <tissue evidence="2">Leaf</tissue>
    </source>
</reference>
<dbReference type="Proteomes" id="UP000826271">
    <property type="component" value="Unassembled WGS sequence"/>
</dbReference>
<evidence type="ECO:0000313" key="3">
    <source>
        <dbReference type="Proteomes" id="UP000826271"/>
    </source>
</evidence>
<comment type="caution">
    <text evidence="2">The sequence shown here is derived from an EMBL/GenBank/DDBJ whole genome shotgun (WGS) entry which is preliminary data.</text>
</comment>
<accession>A0AAV6XTR6</accession>